<organism evidence="2 3">
    <name type="scientific">Roseateles amylovorans</name>
    <dbReference type="NCBI Taxonomy" id="2978473"/>
    <lineage>
        <taxon>Bacteria</taxon>
        <taxon>Pseudomonadati</taxon>
        <taxon>Pseudomonadota</taxon>
        <taxon>Betaproteobacteria</taxon>
        <taxon>Burkholderiales</taxon>
        <taxon>Sphaerotilaceae</taxon>
        <taxon>Roseateles</taxon>
    </lineage>
</organism>
<evidence type="ECO:0000313" key="2">
    <source>
        <dbReference type="EMBL" id="UXH76792.1"/>
    </source>
</evidence>
<dbReference type="EMBL" id="CP104562">
    <property type="protein sequence ID" value="UXH76792.1"/>
    <property type="molecule type" value="Genomic_DNA"/>
</dbReference>
<feature type="region of interest" description="Disordered" evidence="1">
    <location>
        <begin position="170"/>
        <end position="194"/>
    </location>
</feature>
<proteinExistence type="predicted"/>
<keyword evidence="3" id="KW-1185">Reference proteome</keyword>
<dbReference type="RefSeq" id="WP_261756530.1">
    <property type="nucleotide sequence ID" value="NZ_CP104562.2"/>
</dbReference>
<gene>
    <name evidence="2" type="primary">casB</name>
    <name evidence="2" type="ORF">N4261_17355</name>
</gene>
<dbReference type="Proteomes" id="UP001064933">
    <property type="component" value="Chromosome"/>
</dbReference>
<evidence type="ECO:0000256" key="1">
    <source>
        <dbReference type="SAM" id="MobiDB-lite"/>
    </source>
</evidence>
<dbReference type="CDD" id="cd09731">
    <property type="entry name" value="Cse2_I-E"/>
    <property type="match status" value="1"/>
</dbReference>
<evidence type="ECO:0000313" key="3">
    <source>
        <dbReference type="Proteomes" id="UP001064933"/>
    </source>
</evidence>
<protein>
    <submittedName>
        <fullName evidence="2">Type I-E CRISPR-associated protein Cse2/CasB</fullName>
    </submittedName>
</protein>
<feature type="compositionally biased region" description="Polar residues" evidence="1">
    <location>
        <begin position="177"/>
        <end position="194"/>
    </location>
</feature>
<dbReference type="NCBIfam" id="TIGR02548">
    <property type="entry name" value="casB_cse2"/>
    <property type="match status" value="1"/>
</dbReference>
<dbReference type="InterPro" id="IPR038287">
    <property type="entry name" value="Cse2_sf"/>
</dbReference>
<name>A0ABY6AVA9_9BURK</name>
<accession>A0ABY6AVA9</accession>
<sequence length="194" mass="21872">MSHDHHHAAAFVKHLQQLKERDRGALATLRHSLTFSPGDYPKAYPLVERFVGREWHANDARRLARYAVAGLFASHPVHQSCTLAAAWGQLMREKDRPSLEQRFIALLEADAEGVMSHLRQGVSLLAAAGQGFNYEVLLEDLGTALNERADPEFRDRLKRRWARDFYRAQQAEDEEGATTTDSASISNISVTNHN</sequence>
<reference evidence="2" key="1">
    <citation type="submission" date="2022-10" db="EMBL/GenBank/DDBJ databases">
        <title>Characterization and whole genome sequencing of a new Roseateles species, isolated from fresh water.</title>
        <authorList>
            <person name="Guliayeva D.Y."/>
            <person name="Akhremchuk A.E."/>
            <person name="Sikolenko M.A."/>
            <person name="Valentovich L.N."/>
            <person name="Sidarenka A.V."/>
        </authorList>
    </citation>
    <scope>NUCLEOTIDE SEQUENCE</scope>
    <source>
        <strain evidence="2">BIM B-1768</strain>
    </source>
</reference>
<dbReference type="InterPro" id="IPR013382">
    <property type="entry name" value="CRISPR-assoc_prot_Cse2"/>
</dbReference>
<dbReference type="Gene3D" id="1.10.520.40">
    <property type="entry name" value="CRISPR-associated protein Cse2"/>
    <property type="match status" value="1"/>
</dbReference>
<dbReference type="Pfam" id="PF09485">
    <property type="entry name" value="CRISPR_Cse2"/>
    <property type="match status" value="1"/>
</dbReference>